<dbReference type="SUPFAM" id="SSF52540">
    <property type="entry name" value="P-loop containing nucleoside triphosphate hydrolases"/>
    <property type="match status" value="1"/>
</dbReference>
<keyword evidence="2 5" id="KW-0378">Hydrolase</keyword>
<gene>
    <name evidence="7" type="ORF">BSOLF_0414</name>
</gene>
<dbReference type="Proteomes" id="UP000244338">
    <property type="component" value="Unassembled WGS sequence"/>
</dbReference>
<keyword evidence="1 5" id="KW-0547">Nucleotide-binding</keyword>
<reference evidence="8" key="1">
    <citation type="journal article" date="2018" name="Sci. Rep.">
        <title>Lignite coal burning seam in the remote Altai Mountains harbors a hydrogen-driven thermophilic microbial community.</title>
        <authorList>
            <person name="Kadnikov V.V."/>
            <person name="Mardanov A.V."/>
            <person name="Ivasenko D.A."/>
            <person name="Antsiferov D.V."/>
            <person name="Beletsky A.V."/>
            <person name="Karnachuk O.V."/>
            <person name="Ravin N.V."/>
        </authorList>
    </citation>
    <scope>NUCLEOTIDE SEQUENCE [LARGE SCALE GENOMIC DNA]</scope>
</reference>
<feature type="domain" description="UvrD-like helicase ATP-binding" evidence="6">
    <location>
        <begin position="215"/>
        <end position="622"/>
    </location>
</feature>
<dbReference type="InterPro" id="IPR027417">
    <property type="entry name" value="P-loop_NTPase"/>
</dbReference>
<keyword evidence="4 5" id="KW-0067">ATP-binding</keyword>
<dbReference type="PANTHER" id="PTHR11070">
    <property type="entry name" value="UVRD / RECB / PCRA DNA HELICASE FAMILY MEMBER"/>
    <property type="match status" value="1"/>
</dbReference>
<dbReference type="GO" id="GO:0005829">
    <property type="term" value="C:cytosol"/>
    <property type="evidence" value="ECO:0007669"/>
    <property type="project" value="TreeGrafter"/>
</dbReference>
<dbReference type="AlphaFoldDB" id="A0A2R6Y5F8"/>
<sequence>MQKKQAEWAQEQARIDWVIEKIRARITALVEESGAAYAEHLALSKSFWEDISMDPLTADDALEAAADIAQQQLLIDELRRRLKSSGEDKQILVTMLGSPYFARIDLKDDASRGGGVMQLYLGIKGLYDEESGEDLIIDWRAPVASLFYDASLGPASYETPLGEQNVELLKKRQYVIRQGKLKAMFDTSDVAIGDEVLREVLSQGAGHTLSVQVATIQKEQNAIIRDSESAFLFVQGVAGSGKTSVALQRVAYLMYRYRSRLTSDALVVISPNPLFKQYTAHVLPELGAEQVTQRTMAELIREVLAPYDVLDPSVEIDFFLSGNGSPERRHEVERRLQLTSNEQMVDILEAYLEKIYETGPVFRDLTEGDVIWFHAEEIEAMYRALAHEGVPREARIHGVATRLKTMLKHRAKELSREPWVDRAIEALPDVTLQKIYQLIEKRQHNASDVVYLQKMYEAHLRAYVVKQKASLVREAIVSRAFIDFVQTYRALYEDERFKSLLPDRLLAVENSETVRKRLDRPVLDYWDALRIAWLKLKLTGTVPRRETAYCVVDEAQDLTPLELSWLLSYFPRARFTFLGDRFQALLPLQNVFHIESGHALYRCMGERGPIQSRALLKSYRVTQEIAAFARHVLPEAGMLEAFPRHGTPVKLLTITQHDHVTAVLKDIIETLIRRGHGLIAMICKTDRACDELEAYIGTSFSYQRVKTDTQQLKGPVFIIPSVLAKGIEFDAAILYDVSSQNYHSSLDRYLLHMIAMRAKHELWLVSIGEPSPFLEGVPLEPVRT</sequence>
<evidence type="ECO:0000256" key="2">
    <source>
        <dbReference type="ARBA" id="ARBA00022801"/>
    </source>
</evidence>
<evidence type="ECO:0000256" key="4">
    <source>
        <dbReference type="ARBA" id="ARBA00022840"/>
    </source>
</evidence>
<accession>A0A2R6Y5F8</accession>
<organism evidence="7 8">
    <name type="scientific">Candidatus Carbonibacillus altaicus</name>
    <dbReference type="NCBI Taxonomy" id="2163959"/>
    <lineage>
        <taxon>Bacteria</taxon>
        <taxon>Bacillati</taxon>
        <taxon>Bacillota</taxon>
        <taxon>Bacilli</taxon>
        <taxon>Bacillales</taxon>
        <taxon>Candidatus Carbonibacillus</taxon>
    </lineage>
</organism>
<feature type="binding site" evidence="5">
    <location>
        <begin position="236"/>
        <end position="243"/>
    </location>
    <ligand>
        <name>ATP</name>
        <dbReference type="ChEBI" id="CHEBI:30616"/>
    </ligand>
</feature>
<dbReference type="GO" id="GO:0000725">
    <property type="term" value="P:recombinational repair"/>
    <property type="evidence" value="ECO:0007669"/>
    <property type="project" value="TreeGrafter"/>
</dbReference>
<dbReference type="GO" id="GO:0016787">
    <property type="term" value="F:hydrolase activity"/>
    <property type="evidence" value="ECO:0007669"/>
    <property type="project" value="UniProtKB-UniRule"/>
</dbReference>
<dbReference type="InterPro" id="IPR048228">
    <property type="entry name" value="HelD_bacillota"/>
</dbReference>
<dbReference type="GO" id="GO:0003677">
    <property type="term" value="F:DNA binding"/>
    <property type="evidence" value="ECO:0007669"/>
    <property type="project" value="InterPro"/>
</dbReference>
<evidence type="ECO:0000259" key="6">
    <source>
        <dbReference type="PROSITE" id="PS51198"/>
    </source>
</evidence>
<dbReference type="EMBL" id="PEBX01000001">
    <property type="protein sequence ID" value="PTQ57903.1"/>
    <property type="molecule type" value="Genomic_DNA"/>
</dbReference>
<evidence type="ECO:0000256" key="1">
    <source>
        <dbReference type="ARBA" id="ARBA00022741"/>
    </source>
</evidence>
<evidence type="ECO:0000256" key="5">
    <source>
        <dbReference type="PROSITE-ProRule" id="PRU00560"/>
    </source>
</evidence>
<dbReference type="InterPro" id="IPR000212">
    <property type="entry name" value="DNA_helicase_UvrD/REP"/>
</dbReference>
<protein>
    <submittedName>
        <fullName evidence="7">ATP-dependent DNA helicase rep</fullName>
    </submittedName>
</protein>
<dbReference type="InterPro" id="IPR014016">
    <property type="entry name" value="UvrD-like_ATP-bd"/>
</dbReference>
<name>A0A2R6Y5F8_9BACL</name>
<dbReference type="PANTHER" id="PTHR11070:SF17">
    <property type="entry name" value="DNA HELICASE IV"/>
    <property type="match status" value="1"/>
</dbReference>
<dbReference type="Gene3D" id="3.40.50.300">
    <property type="entry name" value="P-loop containing nucleotide triphosphate hydrolases"/>
    <property type="match status" value="2"/>
</dbReference>
<dbReference type="GO" id="GO:0043138">
    <property type="term" value="F:3'-5' DNA helicase activity"/>
    <property type="evidence" value="ECO:0007669"/>
    <property type="project" value="TreeGrafter"/>
</dbReference>
<evidence type="ECO:0000256" key="3">
    <source>
        <dbReference type="ARBA" id="ARBA00022806"/>
    </source>
</evidence>
<evidence type="ECO:0000313" key="7">
    <source>
        <dbReference type="EMBL" id="PTQ57903.1"/>
    </source>
</evidence>
<proteinExistence type="predicted"/>
<keyword evidence="3 5" id="KW-0347">Helicase</keyword>
<dbReference type="NCBIfam" id="NF041464">
    <property type="entry name" value="HelD_BACSU"/>
    <property type="match status" value="1"/>
</dbReference>
<evidence type="ECO:0000313" key="8">
    <source>
        <dbReference type="Proteomes" id="UP000244338"/>
    </source>
</evidence>
<comment type="caution">
    <text evidence="7">The sequence shown here is derived from an EMBL/GenBank/DDBJ whole genome shotgun (WGS) entry which is preliminary data.</text>
</comment>
<dbReference type="PROSITE" id="PS51198">
    <property type="entry name" value="UVRD_HELICASE_ATP_BIND"/>
    <property type="match status" value="1"/>
</dbReference>
<dbReference type="GO" id="GO:0005524">
    <property type="term" value="F:ATP binding"/>
    <property type="evidence" value="ECO:0007669"/>
    <property type="project" value="UniProtKB-UniRule"/>
</dbReference>